<keyword evidence="3" id="KW-1185">Reference proteome</keyword>
<proteinExistence type="predicted"/>
<evidence type="ECO:0000313" key="2">
    <source>
        <dbReference type="EMBL" id="SDE28131.1"/>
    </source>
</evidence>
<dbReference type="AlphaFoldDB" id="A0A1G7BLX3"/>
<protein>
    <recommendedName>
        <fullName evidence="1">DUF2231 domain-containing protein</fullName>
    </recommendedName>
</protein>
<evidence type="ECO:0000313" key="3">
    <source>
        <dbReference type="Proteomes" id="UP000199034"/>
    </source>
</evidence>
<reference evidence="2 3" key="1">
    <citation type="submission" date="2016-10" db="EMBL/GenBank/DDBJ databases">
        <authorList>
            <person name="de Groot N.N."/>
        </authorList>
    </citation>
    <scope>NUCLEOTIDE SEQUENCE [LARGE SCALE GENOMIC DNA]</scope>
    <source>
        <strain evidence="2 3">CGMCC 4.6858</strain>
    </source>
</reference>
<gene>
    <name evidence="2" type="ORF">SAMN05421872_11873</name>
</gene>
<sequence length="148" mass="15677">MDINGLPLHALVVHAAVVFGPLAALAGLAYLVPRWRDRLRWPLVVSVLIATVSVWVAYFSGEQLTEANEYGGPLAALVETHEERAGMLRISVTAFALVSFVAAWLHTRSGPTRLALAGLVGVLAIVTAVYTVLVGDAGAQIAWYGTTA</sequence>
<organism evidence="2 3">
    <name type="scientific">Nocardioides lianchengensis</name>
    <dbReference type="NCBI Taxonomy" id="1045774"/>
    <lineage>
        <taxon>Bacteria</taxon>
        <taxon>Bacillati</taxon>
        <taxon>Actinomycetota</taxon>
        <taxon>Actinomycetes</taxon>
        <taxon>Propionibacteriales</taxon>
        <taxon>Nocardioidaceae</taxon>
        <taxon>Nocardioides</taxon>
    </lineage>
</organism>
<dbReference type="EMBL" id="FMZM01000018">
    <property type="protein sequence ID" value="SDE28131.1"/>
    <property type="molecule type" value="Genomic_DNA"/>
</dbReference>
<feature type="domain" description="DUF2231" evidence="1">
    <location>
        <begin position="5"/>
        <end position="143"/>
    </location>
</feature>
<dbReference type="InterPro" id="IPR019251">
    <property type="entry name" value="DUF2231_TM"/>
</dbReference>
<name>A0A1G7BLX3_9ACTN</name>
<accession>A0A1G7BLX3</accession>
<dbReference type="Pfam" id="PF09990">
    <property type="entry name" value="DUF2231"/>
    <property type="match status" value="1"/>
</dbReference>
<dbReference type="RefSeq" id="WP_090860941.1">
    <property type="nucleotide sequence ID" value="NZ_FMZM01000018.1"/>
</dbReference>
<dbReference type="STRING" id="1045774.SAMN05421872_11873"/>
<evidence type="ECO:0000259" key="1">
    <source>
        <dbReference type="Pfam" id="PF09990"/>
    </source>
</evidence>
<dbReference type="OrthoDB" id="3830771at2"/>
<dbReference type="Proteomes" id="UP000199034">
    <property type="component" value="Unassembled WGS sequence"/>
</dbReference>